<proteinExistence type="predicted"/>
<dbReference type="InterPro" id="IPR011855">
    <property type="entry name" value="Phgtail_TP901_1"/>
</dbReference>
<evidence type="ECO:0000313" key="2">
    <source>
        <dbReference type="EMBL" id="DAE21202.1"/>
    </source>
</evidence>
<reference evidence="2" key="1">
    <citation type="journal article" date="2021" name="Proc. Natl. Acad. Sci. U.S.A.">
        <title>A Catalog of Tens of Thousands of Viruses from Human Metagenomes Reveals Hidden Associations with Chronic Diseases.</title>
        <authorList>
            <person name="Tisza M.J."/>
            <person name="Buck C.B."/>
        </authorList>
    </citation>
    <scope>NUCLEOTIDE SEQUENCE</scope>
    <source>
        <strain evidence="2">Ct6oU4</strain>
    </source>
</reference>
<feature type="compositionally biased region" description="Polar residues" evidence="1">
    <location>
        <begin position="146"/>
        <end position="155"/>
    </location>
</feature>
<sequence length="155" mass="16709">MAVTQDYMNGSNVLFSVGGKGLGHCTTHSVTFNTETKERGVKPPVGEGEKKALFNGKGVTKMSISVHGEGFRYMGEEELSLDDVRKMWGAGQSVELSCFERKTSTAPYLKGKFVITKVEETSPAQDDATFNVDFENDGEPEVYPGQDSTVSPGAG</sequence>
<organism evidence="2">
    <name type="scientific">Siphoviridae sp. ct6oU4</name>
    <dbReference type="NCBI Taxonomy" id="2826299"/>
    <lineage>
        <taxon>Viruses</taxon>
        <taxon>Duplodnaviria</taxon>
        <taxon>Heunggongvirae</taxon>
        <taxon>Uroviricota</taxon>
        <taxon>Caudoviricetes</taxon>
    </lineage>
</organism>
<name>A0A8S5QQC6_9CAUD</name>
<evidence type="ECO:0000256" key="1">
    <source>
        <dbReference type="SAM" id="MobiDB-lite"/>
    </source>
</evidence>
<protein>
    <submittedName>
        <fullName evidence="2">PORTAL PROTEIN, 15 PROTEIN, HEAD PROTEIN, VIRAL INFECTION, TAILED.2A</fullName>
    </submittedName>
</protein>
<dbReference type="EMBL" id="BK015709">
    <property type="protein sequence ID" value="DAE21202.1"/>
    <property type="molecule type" value="Genomic_DNA"/>
</dbReference>
<dbReference type="Pfam" id="PF06199">
    <property type="entry name" value="Phage_tail_2"/>
    <property type="match status" value="1"/>
</dbReference>
<feature type="region of interest" description="Disordered" evidence="1">
    <location>
        <begin position="124"/>
        <end position="155"/>
    </location>
</feature>
<accession>A0A8S5QQC6</accession>